<evidence type="ECO:0000256" key="1">
    <source>
        <dbReference type="ARBA" id="ARBA00023015"/>
    </source>
</evidence>
<accession>A0A1G7TTM3</accession>
<evidence type="ECO:0000259" key="5">
    <source>
        <dbReference type="PROSITE" id="PS50977"/>
    </source>
</evidence>
<dbReference type="PANTHER" id="PTHR30055:SF238">
    <property type="entry name" value="MYCOFACTOCIN BIOSYNTHESIS TRANSCRIPTIONAL REGULATOR MFTR-RELATED"/>
    <property type="match status" value="1"/>
</dbReference>
<dbReference type="OrthoDB" id="3193022at2"/>
<dbReference type="PRINTS" id="PR00455">
    <property type="entry name" value="HTHTETR"/>
</dbReference>
<evidence type="ECO:0000313" key="6">
    <source>
        <dbReference type="EMBL" id="SDG38354.1"/>
    </source>
</evidence>
<keyword evidence="3" id="KW-0804">Transcription</keyword>
<evidence type="ECO:0000256" key="3">
    <source>
        <dbReference type="ARBA" id="ARBA00023163"/>
    </source>
</evidence>
<proteinExistence type="predicted"/>
<evidence type="ECO:0000313" key="7">
    <source>
        <dbReference type="EMBL" id="WUR36031.1"/>
    </source>
</evidence>
<dbReference type="PANTHER" id="PTHR30055">
    <property type="entry name" value="HTH-TYPE TRANSCRIPTIONAL REGULATOR RUTR"/>
    <property type="match status" value="1"/>
</dbReference>
<reference evidence="7" key="2">
    <citation type="submission" date="2022-10" db="EMBL/GenBank/DDBJ databases">
        <title>The complete genomes of actinobacterial strains from the NBC collection.</title>
        <authorList>
            <person name="Joergensen T.S."/>
            <person name="Alvarez Arevalo M."/>
            <person name="Sterndorff E.B."/>
            <person name="Faurdal D."/>
            <person name="Vuksanovic O."/>
            <person name="Mourched A.-S."/>
            <person name="Charusanti P."/>
            <person name="Shaw S."/>
            <person name="Blin K."/>
            <person name="Weber T."/>
        </authorList>
    </citation>
    <scope>NUCLEOTIDE SEQUENCE</scope>
    <source>
        <strain evidence="7">NBC_00489</strain>
    </source>
</reference>
<dbReference type="Gene3D" id="1.10.357.10">
    <property type="entry name" value="Tetracycline Repressor, domain 2"/>
    <property type="match status" value="1"/>
</dbReference>
<dbReference type="Proteomes" id="UP000198614">
    <property type="component" value="Unassembled WGS sequence"/>
</dbReference>
<dbReference type="SUPFAM" id="SSF46689">
    <property type="entry name" value="Homeodomain-like"/>
    <property type="match status" value="1"/>
</dbReference>
<evidence type="ECO:0000313" key="9">
    <source>
        <dbReference type="Proteomes" id="UP001432161"/>
    </source>
</evidence>
<dbReference type="Pfam" id="PF00440">
    <property type="entry name" value="TetR_N"/>
    <property type="match status" value="1"/>
</dbReference>
<gene>
    <name evidence="7" type="ORF">OHN36_02000</name>
    <name evidence="6" type="ORF">SAMN05216260_118146</name>
</gene>
<organism evidence="6 8">
    <name type="scientific">Streptomyces griseoaurantiacus</name>
    <dbReference type="NCBI Taxonomy" id="68213"/>
    <lineage>
        <taxon>Bacteria</taxon>
        <taxon>Bacillati</taxon>
        <taxon>Actinomycetota</taxon>
        <taxon>Actinomycetes</taxon>
        <taxon>Kitasatosporales</taxon>
        <taxon>Streptomycetaceae</taxon>
        <taxon>Streptomyces</taxon>
        <taxon>Streptomyces aurantiacus group</taxon>
    </lineage>
</organism>
<dbReference type="EMBL" id="FNAX01000018">
    <property type="protein sequence ID" value="SDG38354.1"/>
    <property type="molecule type" value="Genomic_DNA"/>
</dbReference>
<dbReference type="PROSITE" id="PS50977">
    <property type="entry name" value="HTH_TETR_2"/>
    <property type="match status" value="1"/>
</dbReference>
<dbReference type="GO" id="GO:0000976">
    <property type="term" value="F:transcription cis-regulatory region binding"/>
    <property type="evidence" value="ECO:0007669"/>
    <property type="project" value="TreeGrafter"/>
</dbReference>
<dbReference type="AlphaFoldDB" id="A0A1G7TTM3"/>
<name>A0A1G7TTM3_9ACTN</name>
<dbReference type="InterPro" id="IPR050109">
    <property type="entry name" value="HTH-type_TetR-like_transc_reg"/>
</dbReference>
<feature type="DNA-binding region" description="H-T-H motif" evidence="4">
    <location>
        <begin position="41"/>
        <end position="60"/>
    </location>
</feature>
<dbReference type="GO" id="GO:0003700">
    <property type="term" value="F:DNA-binding transcription factor activity"/>
    <property type="evidence" value="ECO:0007669"/>
    <property type="project" value="TreeGrafter"/>
</dbReference>
<evidence type="ECO:0000313" key="8">
    <source>
        <dbReference type="Proteomes" id="UP000198614"/>
    </source>
</evidence>
<keyword evidence="9" id="KW-1185">Reference proteome</keyword>
<evidence type="ECO:0000256" key="4">
    <source>
        <dbReference type="PROSITE-ProRule" id="PRU00335"/>
    </source>
</evidence>
<reference evidence="6 8" key="1">
    <citation type="submission" date="2016-10" db="EMBL/GenBank/DDBJ databases">
        <authorList>
            <person name="de Groot N.N."/>
        </authorList>
    </citation>
    <scope>NUCLEOTIDE SEQUENCE [LARGE SCALE GENOMIC DNA]</scope>
    <source>
        <strain evidence="6 8">CGMCC 4.1859</strain>
    </source>
</reference>
<dbReference type="InterPro" id="IPR009057">
    <property type="entry name" value="Homeodomain-like_sf"/>
</dbReference>
<keyword evidence="1" id="KW-0805">Transcription regulation</keyword>
<protein>
    <submittedName>
        <fullName evidence="7">TetR/AcrR family transcriptional regulator</fullName>
    </submittedName>
    <submittedName>
        <fullName evidence="6">Transcriptional regulator, TetR family</fullName>
    </submittedName>
</protein>
<sequence>MPDTTTDHGAKRVDPRVLRTRALLRSAALELAAERELSGITVAHVAERATVNRATVYQHYSDRDALLLDAMEDELTALVAVLARCPLVDGPVRTPPAFADVFRHVESQLVLYRRMLGPCGSARFLNRLQQLVAEEVARQLTASPAGPRNGAGTALRAHCAAGAFIGVLRHWLLAPEPVEAAAMAEGAWHALSSTD</sequence>
<feature type="domain" description="HTH tetR-type" evidence="5">
    <location>
        <begin position="18"/>
        <end position="78"/>
    </location>
</feature>
<keyword evidence="2 4" id="KW-0238">DNA-binding</keyword>
<dbReference type="EMBL" id="CP108330">
    <property type="protein sequence ID" value="WUR36031.1"/>
    <property type="molecule type" value="Genomic_DNA"/>
</dbReference>
<evidence type="ECO:0000256" key="2">
    <source>
        <dbReference type="ARBA" id="ARBA00023125"/>
    </source>
</evidence>
<dbReference type="Proteomes" id="UP001432161">
    <property type="component" value="Chromosome"/>
</dbReference>
<dbReference type="InterPro" id="IPR001647">
    <property type="entry name" value="HTH_TetR"/>
</dbReference>